<gene>
    <name evidence="2" type="ORF">JD854_RS13780</name>
</gene>
<dbReference type="CDD" id="cd06532">
    <property type="entry name" value="Glyco_transf_25"/>
    <property type="match status" value="1"/>
</dbReference>
<evidence type="ECO:0000313" key="3">
    <source>
        <dbReference type="Proteomes" id="UP000862426"/>
    </source>
</evidence>
<proteinExistence type="predicted"/>
<sequence>MNCYVISMQNSQRRDDFRQKFTGMQYSFYNAISEDSNLEFKNKIAKSIYGRNLRNGEIGCTLSHFNLIRKLVASKDEEWSLIIEDDAIPEINFFHFISEFEDKYLTTEPEVILLGHSKTRKKDLLIQRLKQPLRNYRSINGYAFGENRHISMCGTVSYLINKAAAEILADNEYPYWLADDWAMFQNMGLHIYHPKTPLIYEDLSYTSSTENDVIYHHNFFREPLKNVIHIIAGQYKFLNDSRKI</sequence>
<evidence type="ECO:0000313" key="2">
    <source>
        <dbReference type="EMBL" id="HCD1256111.1"/>
    </source>
</evidence>
<comment type="caution">
    <text evidence="2">The sequence shown here is derived from an EMBL/GenBank/DDBJ whole genome shotgun (WGS) entry which is preliminary data.</text>
</comment>
<dbReference type="InterPro" id="IPR002654">
    <property type="entry name" value="Glyco_trans_25"/>
</dbReference>
<dbReference type="Proteomes" id="UP000862426">
    <property type="component" value="Unassembled WGS sequence"/>
</dbReference>
<evidence type="ECO:0000259" key="1">
    <source>
        <dbReference type="Pfam" id="PF01755"/>
    </source>
</evidence>
<dbReference type="EMBL" id="DACYAJ020000015">
    <property type="protein sequence ID" value="HCD1256111.1"/>
    <property type="molecule type" value="Genomic_DNA"/>
</dbReference>
<protein>
    <submittedName>
        <fullName evidence="2">Glycosyltransferase family 25 protein</fullName>
    </submittedName>
</protein>
<name>A0A9C7QKL2_CITAM</name>
<reference evidence="2" key="1">
    <citation type="journal article" date="2018" name="Genome Biol.">
        <title>SKESA: strategic k-mer extension for scrupulous assemblies.</title>
        <authorList>
            <person name="Souvorov A."/>
            <person name="Agarwala R."/>
            <person name="Lipman D.J."/>
        </authorList>
    </citation>
    <scope>NUCLEOTIDE SEQUENCE</scope>
    <source>
        <strain evidence="2">CAV1698</strain>
    </source>
</reference>
<dbReference type="Pfam" id="PF01755">
    <property type="entry name" value="Glyco_transf_25"/>
    <property type="match status" value="1"/>
</dbReference>
<accession>A0A9C7QKL2</accession>
<reference evidence="2" key="2">
    <citation type="submission" date="2022-05" db="EMBL/GenBank/DDBJ databases">
        <authorList>
            <consortium name="NCBI Pathogen Detection Project"/>
        </authorList>
    </citation>
    <scope>NUCLEOTIDE SEQUENCE</scope>
    <source>
        <strain evidence="2">CAV1698</strain>
    </source>
</reference>
<organism evidence="2 3">
    <name type="scientific">Citrobacter amalonaticus</name>
    <dbReference type="NCBI Taxonomy" id="35703"/>
    <lineage>
        <taxon>Bacteria</taxon>
        <taxon>Pseudomonadati</taxon>
        <taxon>Pseudomonadota</taxon>
        <taxon>Gammaproteobacteria</taxon>
        <taxon>Enterobacterales</taxon>
        <taxon>Enterobacteriaceae</taxon>
        <taxon>Citrobacter</taxon>
    </lineage>
</organism>
<feature type="domain" description="Glycosyl transferase family 25" evidence="1">
    <location>
        <begin position="2"/>
        <end position="181"/>
    </location>
</feature>
<dbReference type="AlphaFoldDB" id="A0A9C7QKL2"/>